<dbReference type="Proteomes" id="UP000244224">
    <property type="component" value="Unassembled WGS sequence"/>
</dbReference>
<dbReference type="GO" id="GO:0016747">
    <property type="term" value="F:acyltransferase activity, transferring groups other than amino-acyl groups"/>
    <property type="evidence" value="ECO:0007669"/>
    <property type="project" value="InterPro"/>
</dbReference>
<sequence length="178" mass="19901">MTVLHTLNLTLRPCHPADGPDFIALERDAEVMQFLNGGPVDHGRVDPDKVTFLMPRGHEPHVWTARRRADEAFVGWFGLFPEGGGLAELGYRLRRDHWGRGLASEGAMALIDWGFGHAGHDRIIACTLAVNHGSRRVMEKTGMTYERTEYPAAPVPVAGSEQGEVWYGLSRDRWASRR</sequence>
<dbReference type="OrthoDB" id="9804153at2"/>
<dbReference type="PANTHER" id="PTHR43792">
    <property type="entry name" value="GNAT FAMILY, PUTATIVE (AFU_ORTHOLOGUE AFUA_3G00765)-RELATED-RELATED"/>
    <property type="match status" value="1"/>
</dbReference>
<dbReference type="InterPro" id="IPR016181">
    <property type="entry name" value="Acyl_CoA_acyltransferase"/>
</dbReference>
<dbReference type="EMBL" id="QBKP01000007">
    <property type="protein sequence ID" value="PTX49597.1"/>
    <property type="molecule type" value="Genomic_DNA"/>
</dbReference>
<protein>
    <submittedName>
        <fullName evidence="2">RimJ/RimL family protein N-acetyltransferase</fullName>
    </submittedName>
</protein>
<dbReference type="PROSITE" id="PS51186">
    <property type="entry name" value="GNAT"/>
    <property type="match status" value="1"/>
</dbReference>
<dbReference type="RefSeq" id="WP_108129201.1">
    <property type="nucleotide sequence ID" value="NZ_QBKP01000007.1"/>
</dbReference>
<name>A0A2T6B0L4_9RHOB</name>
<dbReference type="PANTHER" id="PTHR43792:SF1">
    <property type="entry name" value="N-ACETYLTRANSFERASE DOMAIN-CONTAINING PROTEIN"/>
    <property type="match status" value="1"/>
</dbReference>
<dbReference type="AlphaFoldDB" id="A0A2T6B0L4"/>
<keyword evidence="2" id="KW-0808">Transferase</keyword>
<gene>
    <name evidence="2" type="ORF">C8N34_107245</name>
</gene>
<comment type="caution">
    <text evidence="2">The sequence shown here is derived from an EMBL/GenBank/DDBJ whole genome shotgun (WGS) entry which is preliminary data.</text>
</comment>
<keyword evidence="3" id="KW-1185">Reference proteome</keyword>
<proteinExistence type="predicted"/>
<reference evidence="2 3" key="1">
    <citation type="submission" date="2018-04" db="EMBL/GenBank/DDBJ databases">
        <title>Genomic Encyclopedia of Archaeal and Bacterial Type Strains, Phase II (KMG-II): from individual species to whole genera.</title>
        <authorList>
            <person name="Goeker M."/>
        </authorList>
    </citation>
    <scope>NUCLEOTIDE SEQUENCE [LARGE SCALE GENOMIC DNA]</scope>
    <source>
        <strain evidence="2 3">DSM 21823</strain>
    </source>
</reference>
<dbReference type="InterPro" id="IPR051531">
    <property type="entry name" value="N-acetyltransferase"/>
</dbReference>
<dbReference type="InterPro" id="IPR000182">
    <property type="entry name" value="GNAT_dom"/>
</dbReference>
<dbReference type="Gene3D" id="3.40.630.30">
    <property type="match status" value="1"/>
</dbReference>
<dbReference type="Pfam" id="PF13302">
    <property type="entry name" value="Acetyltransf_3"/>
    <property type="match status" value="1"/>
</dbReference>
<evidence type="ECO:0000313" key="3">
    <source>
        <dbReference type="Proteomes" id="UP000244224"/>
    </source>
</evidence>
<feature type="domain" description="N-acetyltransferase" evidence="1">
    <location>
        <begin position="9"/>
        <end position="172"/>
    </location>
</feature>
<evidence type="ECO:0000259" key="1">
    <source>
        <dbReference type="PROSITE" id="PS51186"/>
    </source>
</evidence>
<evidence type="ECO:0000313" key="2">
    <source>
        <dbReference type="EMBL" id="PTX49597.1"/>
    </source>
</evidence>
<dbReference type="SUPFAM" id="SSF55729">
    <property type="entry name" value="Acyl-CoA N-acyltransferases (Nat)"/>
    <property type="match status" value="1"/>
</dbReference>
<accession>A0A2T6B0L4</accession>
<organism evidence="2 3">
    <name type="scientific">Gemmobacter caeni</name>
    <dbReference type="NCBI Taxonomy" id="589035"/>
    <lineage>
        <taxon>Bacteria</taxon>
        <taxon>Pseudomonadati</taxon>
        <taxon>Pseudomonadota</taxon>
        <taxon>Alphaproteobacteria</taxon>
        <taxon>Rhodobacterales</taxon>
        <taxon>Paracoccaceae</taxon>
        <taxon>Gemmobacter</taxon>
    </lineage>
</organism>